<organism evidence="3 4">
    <name type="scientific">Winslowiella toletana</name>
    <dbReference type="NCBI Taxonomy" id="92490"/>
    <lineage>
        <taxon>Bacteria</taxon>
        <taxon>Pseudomonadati</taxon>
        <taxon>Pseudomonadota</taxon>
        <taxon>Gammaproteobacteria</taxon>
        <taxon>Enterobacterales</taxon>
        <taxon>Erwiniaceae</taxon>
        <taxon>Winslowiella</taxon>
    </lineage>
</organism>
<dbReference type="InterPro" id="IPR050523">
    <property type="entry name" value="AKR_Detox_Biosynth"/>
</dbReference>
<dbReference type="Proteomes" id="UP001195624">
    <property type="component" value="Unassembled WGS sequence"/>
</dbReference>
<proteinExistence type="predicted"/>
<evidence type="ECO:0000313" key="4">
    <source>
        <dbReference type="Proteomes" id="UP001195624"/>
    </source>
</evidence>
<keyword evidence="1" id="KW-0560">Oxidoreductase</keyword>
<comment type="caution">
    <text evidence="3">The sequence shown here is derived from an EMBL/GenBank/DDBJ whole genome shotgun (WGS) entry which is preliminary data.</text>
</comment>
<dbReference type="InterPro" id="IPR036812">
    <property type="entry name" value="NAD(P)_OxRdtase_dom_sf"/>
</dbReference>
<dbReference type="Pfam" id="PF00248">
    <property type="entry name" value="Aldo_ket_red"/>
    <property type="match status" value="1"/>
</dbReference>
<dbReference type="InterPro" id="IPR020471">
    <property type="entry name" value="AKR"/>
</dbReference>
<dbReference type="PRINTS" id="PR00069">
    <property type="entry name" value="ALDKETRDTASE"/>
</dbReference>
<dbReference type="InterPro" id="IPR023210">
    <property type="entry name" value="NADP_OxRdtase_dom"/>
</dbReference>
<reference evidence="3 4" key="1">
    <citation type="submission" date="2021-03" db="EMBL/GenBank/DDBJ databases">
        <authorList>
            <person name="D'Agostino P."/>
            <person name="Huntemann M."/>
            <person name="Clum A."/>
            <person name="Spunde A."/>
            <person name="Palaniappan K."/>
            <person name="Ritter S."/>
            <person name="Mikhailova N."/>
            <person name="Chen I.-M."/>
            <person name="Stamatis D."/>
            <person name="Reddy T."/>
            <person name="O'Malley R."/>
            <person name="Daum C."/>
            <person name="Shapiro N."/>
            <person name="Ivanova N."/>
            <person name="Kyrpides N."/>
            <person name="Woyke T."/>
        </authorList>
    </citation>
    <scope>NUCLEOTIDE SEQUENCE [LARGE SCALE GENOMIC DNA]</scope>
    <source>
        <strain evidence="3 4">WS4403</strain>
    </source>
</reference>
<protein>
    <submittedName>
        <fullName evidence="3">Aryl-alcohol dehydrogenase-like predicted oxidoreductase</fullName>
    </submittedName>
</protein>
<dbReference type="CDD" id="cd19079">
    <property type="entry name" value="AKR_EcYajO-like"/>
    <property type="match status" value="1"/>
</dbReference>
<dbReference type="PANTHER" id="PTHR43364:SF4">
    <property type="entry name" value="NAD(P)-LINKED OXIDOREDUCTASE SUPERFAMILY PROTEIN"/>
    <property type="match status" value="1"/>
</dbReference>
<dbReference type="RefSeq" id="WP_026111719.1">
    <property type="nucleotide sequence ID" value="NZ_JAGGMQ010000001.1"/>
</dbReference>
<evidence type="ECO:0000256" key="1">
    <source>
        <dbReference type="ARBA" id="ARBA00023002"/>
    </source>
</evidence>
<evidence type="ECO:0000259" key="2">
    <source>
        <dbReference type="Pfam" id="PF00248"/>
    </source>
</evidence>
<sequence>MQYVNLGRTGLKVSRLCLGCMSFGEPSRSPQPWSLDEQTSRPFIRQALEAGINFFDTANIYSGGSSEEIVGRALNDMALRDEIVVASKAFFPWKNSPNSGFLSRKALFKAIDDSLTRLNMDYIDLYQIHRFDHGTPVEETMEALHDIVKSGKVRYIGASSMEAWRFAKMQFAAERNGWTRFVSMQPQYNLLYREEEREMLPLCEDLGVGVIPWSPMARGRLTRAWSETTHRAQNDAFALGMYQRAAEQDKAVVQVVQHIASEHGVPEAHVALAWLLSKSSVTAPIVGATQSQHLTTAIEALNFTLSREEIVQLEAPYIPHVVDGVIPPLSDEPLTLTRRPLAG</sequence>
<accession>A0ABS4PF85</accession>
<dbReference type="EMBL" id="JAGGMQ010000001">
    <property type="protein sequence ID" value="MBP2170756.1"/>
    <property type="molecule type" value="Genomic_DNA"/>
</dbReference>
<dbReference type="Gene3D" id="3.20.20.100">
    <property type="entry name" value="NADP-dependent oxidoreductase domain"/>
    <property type="match status" value="1"/>
</dbReference>
<dbReference type="SUPFAM" id="SSF51430">
    <property type="entry name" value="NAD(P)-linked oxidoreductase"/>
    <property type="match status" value="1"/>
</dbReference>
<reference evidence="4" key="2">
    <citation type="submission" date="2023-07" db="EMBL/GenBank/DDBJ databases">
        <title>Genome mining of underrepresented organisms for secondary metabolites.</title>
        <authorList>
            <person name="D'Agostino P.M."/>
        </authorList>
    </citation>
    <scope>NUCLEOTIDE SEQUENCE [LARGE SCALE GENOMIC DNA]</scope>
    <source>
        <strain evidence="4">WS4403</strain>
    </source>
</reference>
<evidence type="ECO:0000313" key="3">
    <source>
        <dbReference type="EMBL" id="MBP2170756.1"/>
    </source>
</evidence>
<name>A0ABS4PF85_9GAMM</name>
<keyword evidence="4" id="KW-1185">Reference proteome</keyword>
<feature type="domain" description="NADP-dependent oxidoreductase" evidence="2">
    <location>
        <begin position="15"/>
        <end position="315"/>
    </location>
</feature>
<gene>
    <name evidence="3" type="ORF">J2125_003948</name>
</gene>
<dbReference type="PANTHER" id="PTHR43364">
    <property type="entry name" value="NADH-SPECIFIC METHYLGLYOXAL REDUCTASE-RELATED"/>
    <property type="match status" value="1"/>
</dbReference>